<evidence type="ECO:0000313" key="2">
    <source>
        <dbReference type="EMBL" id="GIX65153.1"/>
    </source>
</evidence>
<gene>
    <name evidence="2" type="ORF">BcabD6B2_45880</name>
</gene>
<evidence type="ECO:0000313" key="3">
    <source>
        <dbReference type="Proteomes" id="UP001497744"/>
    </source>
</evidence>
<comment type="caution">
    <text evidence="2">The sequence shown here is derived from an EMBL/GenBank/DDBJ whole genome shotgun (WGS) entry which is preliminary data.</text>
</comment>
<evidence type="ECO:0000259" key="1">
    <source>
        <dbReference type="Pfam" id="PF09409"/>
    </source>
</evidence>
<protein>
    <recommendedName>
        <fullName evidence="1">PUB domain-containing protein</fullName>
    </recommendedName>
</protein>
<feature type="domain" description="PUB" evidence="1">
    <location>
        <begin position="57"/>
        <end position="123"/>
    </location>
</feature>
<proteinExistence type="predicted"/>
<dbReference type="AlphaFoldDB" id="A0AAV4LYV0"/>
<dbReference type="GeneID" id="94196634"/>
<dbReference type="Pfam" id="PF09409">
    <property type="entry name" value="PUB"/>
    <property type="match status" value="1"/>
</dbReference>
<dbReference type="InterPro" id="IPR036339">
    <property type="entry name" value="PUB-like_dom_sf"/>
</dbReference>
<name>A0AAV4LYV0_BABCB</name>
<dbReference type="EMBL" id="BPLF01000004">
    <property type="protein sequence ID" value="GIX65153.1"/>
    <property type="molecule type" value="Genomic_DNA"/>
</dbReference>
<dbReference type="RefSeq" id="XP_067717222.1">
    <property type="nucleotide sequence ID" value="XM_067861121.1"/>
</dbReference>
<sequence>MESSENALIDNATLRELFAVDEVDFIGSKDSRAADALRQALASLRESIQDERSIQGCRRLLKIVENVLLHPWDHEKRRIRESNAVYLRDVASNPQILAVLEALGFRSVNGHAVLQVVDVPRLRDAYRTLIAALRDDCGVHVKSLEGHFFDPFKAYRHHSDVSKNTDTDDFECHGTDTTKRQVEALTSRMSEPVSTGLHEWKPQIYFEGVGCGQPSAASEHDSPEEKPSAAQVMKIYNVGKTGDFESASRKKLETLKRQWEYMERMKTVELKIKLPASTVLIIHPPMRTQVAKLKRELQSILVDAVAPQDWELVEMPTRRALDEGKTLIQQDVTHKVVLHFRYKGRWPVDITHELQPVVGALLGLVGGILVEALDHEALAGVRHSLAQKVVDLVQGVHVLATGKVQQVLLLVHSGLQRAAALRQRLGDEGLAVEVEHVEGVHAHGNGNVLHGHALALAGGQLLEGHDLAVLGVVGNHLAVENAVDHVGLHAYAEALHDVGVLPAEVFHVAAEQLDGAVPQEVQLDALAIVLVLAREGDALPANGLEDFRGLGHGLRQHGAHGDPWPDLAVLQQLLAVVAVQQVANHRLHAGQVSRRRFHRLLHLVDRVHLADARSPYVADRSLAVPGRLGQIRGVGY</sequence>
<dbReference type="Proteomes" id="UP001497744">
    <property type="component" value="Unassembled WGS sequence"/>
</dbReference>
<accession>A0AAV4LYV0</accession>
<reference evidence="2 3" key="1">
    <citation type="submission" date="2021-06" db="EMBL/GenBank/DDBJ databases">
        <title>Genome sequence of Babesia caballi.</title>
        <authorList>
            <person name="Yamagishi J."/>
            <person name="Kidaka T."/>
            <person name="Ochi A."/>
        </authorList>
    </citation>
    <scope>NUCLEOTIDE SEQUENCE [LARGE SCALE GENOMIC DNA]</scope>
    <source>
        <strain evidence="2">USDA-D6B2</strain>
    </source>
</reference>
<dbReference type="SUPFAM" id="SSF143503">
    <property type="entry name" value="PUG domain-like"/>
    <property type="match status" value="1"/>
</dbReference>
<keyword evidence="3" id="KW-1185">Reference proteome</keyword>
<dbReference type="CDD" id="cd09212">
    <property type="entry name" value="PUB"/>
    <property type="match status" value="1"/>
</dbReference>
<dbReference type="Gene3D" id="1.20.58.2190">
    <property type="match status" value="1"/>
</dbReference>
<dbReference type="InterPro" id="IPR018997">
    <property type="entry name" value="PUB_domain"/>
</dbReference>
<organism evidence="2 3">
    <name type="scientific">Babesia caballi</name>
    <dbReference type="NCBI Taxonomy" id="5871"/>
    <lineage>
        <taxon>Eukaryota</taxon>
        <taxon>Sar</taxon>
        <taxon>Alveolata</taxon>
        <taxon>Apicomplexa</taxon>
        <taxon>Aconoidasida</taxon>
        <taxon>Piroplasmida</taxon>
        <taxon>Babesiidae</taxon>
        <taxon>Babesia</taxon>
    </lineage>
</organism>